<comment type="caution">
    <text evidence="1">The sequence shown here is derived from an EMBL/GenBank/DDBJ whole genome shotgun (WGS) entry which is preliminary data.</text>
</comment>
<dbReference type="AlphaFoldDB" id="A0A402BER9"/>
<dbReference type="RefSeq" id="WP_126629989.1">
    <property type="nucleotide sequence ID" value="NZ_BIFT01000002.1"/>
</dbReference>
<gene>
    <name evidence="1" type="ORF">KDA_52660</name>
</gene>
<evidence type="ECO:0000313" key="2">
    <source>
        <dbReference type="Proteomes" id="UP000287171"/>
    </source>
</evidence>
<proteinExistence type="predicted"/>
<organism evidence="1 2">
    <name type="scientific">Dictyobacter alpinus</name>
    <dbReference type="NCBI Taxonomy" id="2014873"/>
    <lineage>
        <taxon>Bacteria</taxon>
        <taxon>Bacillati</taxon>
        <taxon>Chloroflexota</taxon>
        <taxon>Ktedonobacteria</taxon>
        <taxon>Ktedonobacterales</taxon>
        <taxon>Dictyobacteraceae</taxon>
        <taxon>Dictyobacter</taxon>
    </lineage>
</organism>
<accession>A0A402BER9</accession>
<sequence>MNFSSLLALPVIGKNDYRFCSFFLPRNAHWNSFFSPCLRAQNMLPFKKMQQGLATLISSDEEGSLHGIR</sequence>
<reference evidence="2" key="1">
    <citation type="submission" date="2018-12" db="EMBL/GenBank/DDBJ databases">
        <title>Tengunoibacter tsumagoiensis gen. nov., sp. nov., Dictyobacter kobayashii sp. nov., D. alpinus sp. nov., and D. joshuensis sp. nov. and description of Dictyobacteraceae fam. nov. within the order Ktedonobacterales isolated from Tengu-no-mugimeshi.</title>
        <authorList>
            <person name="Wang C.M."/>
            <person name="Zheng Y."/>
            <person name="Sakai Y."/>
            <person name="Toyoda A."/>
            <person name="Minakuchi Y."/>
            <person name="Abe K."/>
            <person name="Yokota A."/>
            <person name="Yabe S."/>
        </authorList>
    </citation>
    <scope>NUCLEOTIDE SEQUENCE [LARGE SCALE GENOMIC DNA]</scope>
    <source>
        <strain evidence="2">Uno16</strain>
    </source>
</reference>
<dbReference type="Proteomes" id="UP000287171">
    <property type="component" value="Unassembled WGS sequence"/>
</dbReference>
<evidence type="ECO:0000313" key="1">
    <source>
        <dbReference type="EMBL" id="GCE29782.1"/>
    </source>
</evidence>
<keyword evidence="2" id="KW-1185">Reference proteome</keyword>
<protein>
    <submittedName>
        <fullName evidence="1">Uncharacterized protein</fullName>
    </submittedName>
</protein>
<name>A0A402BER9_9CHLR</name>
<dbReference type="EMBL" id="BIFT01000002">
    <property type="protein sequence ID" value="GCE29782.1"/>
    <property type="molecule type" value="Genomic_DNA"/>
</dbReference>